<evidence type="ECO:0000256" key="1">
    <source>
        <dbReference type="ARBA" id="ARBA00004141"/>
    </source>
</evidence>
<dbReference type="PANTHER" id="PTHR10556:SF43">
    <property type="entry name" value="STEROID 5-ALPHA-REDUCTASE DET2"/>
    <property type="match status" value="1"/>
</dbReference>
<keyword evidence="4 6" id="KW-1133">Transmembrane helix</keyword>
<dbReference type="Pfam" id="PF07189">
    <property type="entry name" value="SF3b10"/>
    <property type="match status" value="1"/>
</dbReference>
<dbReference type="Pfam" id="PF02544">
    <property type="entry name" value="Steroid_dh"/>
    <property type="match status" value="1"/>
</dbReference>
<dbReference type="Proteomes" id="UP001219933">
    <property type="component" value="Chromosome 4"/>
</dbReference>
<evidence type="ECO:0000313" key="9">
    <source>
        <dbReference type="Proteomes" id="UP001219933"/>
    </source>
</evidence>
<reference evidence="8" key="1">
    <citation type="submission" date="2023-03" db="EMBL/GenBank/DDBJ databases">
        <title>Mating type loci evolution in Malassezia.</title>
        <authorList>
            <person name="Coelho M.A."/>
        </authorList>
    </citation>
    <scope>NUCLEOTIDE SEQUENCE</scope>
    <source>
        <strain evidence="8">CBS 11721</strain>
    </source>
</reference>
<dbReference type="AlphaFoldDB" id="A0AAF0EVU2"/>
<keyword evidence="3 6" id="KW-0812">Transmembrane</keyword>
<comment type="subcellular location">
    <subcellularLocation>
        <location evidence="1">Membrane</location>
        <topology evidence="1">Multi-pass membrane protein</topology>
    </subcellularLocation>
</comment>
<keyword evidence="9" id="KW-1185">Reference proteome</keyword>
<proteinExistence type="inferred from homology"/>
<keyword evidence="5 6" id="KW-0472">Membrane</keyword>
<dbReference type="PANTHER" id="PTHR10556">
    <property type="entry name" value="3-OXO-5-ALPHA-STEROID 4-DEHYDROGENASE"/>
    <property type="match status" value="1"/>
</dbReference>
<dbReference type="EMBL" id="CP119880">
    <property type="protein sequence ID" value="WFD35990.1"/>
    <property type="molecule type" value="Genomic_DNA"/>
</dbReference>
<sequence>MYDALIVAFQAAALAVLPVLFVFDAPFGKFAVDSRLNLNGAYVLTGNAAWMAMEVVAPIAAVTSAASNGGVTSLCFSAKLVLALFVLHYVHRALVQPVRNPARSPLHASVVTSGVIFNLINGYLQGTWISRAKLHAIEPNVRVACVGVALFIVGAFGNIWHDEVLRRLRIGAPPRTYAVPHGGLFALPPVLFIVLESELRYAGNQQLEHLHSKYPGTIHPDVTRYEWATHQQRDTAALIMASNPLMSLVAISDGECKARSKFEMVERMLQPCGPPPPRNDD</sequence>
<feature type="transmembrane region" description="Helical" evidence="6">
    <location>
        <begin position="110"/>
        <end position="129"/>
    </location>
</feature>
<evidence type="ECO:0000256" key="4">
    <source>
        <dbReference type="ARBA" id="ARBA00022989"/>
    </source>
</evidence>
<evidence type="ECO:0000256" key="6">
    <source>
        <dbReference type="SAM" id="Phobius"/>
    </source>
</evidence>
<evidence type="ECO:0000256" key="2">
    <source>
        <dbReference type="ARBA" id="ARBA00007742"/>
    </source>
</evidence>
<evidence type="ECO:0000259" key="7">
    <source>
        <dbReference type="Pfam" id="PF02544"/>
    </source>
</evidence>
<dbReference type="InterPro" id="IPR039357">
    <property type="entry name" value="SRD5A/TECR"/>
</dbReference>
<evidence type="ECO:0000313" key="8">
    <source>
        <dbReference type="EMBL" id="WFD35990.1"/>
    </source>
</evidence>
<accession>A0AAF0EVU2</accession>
<feature type="domain" description="3-oxo-5-alpha-steroid 4-dehydrogenase C-terminal" evidence="7">
    <location>
        <begin position="110"/>
        <end position="187"/>
    </location>
</feature>
<name>A0AAF0EVU2_9BASI</name>
<dbReference type="GO" id="GO:0016627">
    <property type="term" value="F:oxidoreductase activity, acting on the CH-CH group of donors"/>
    <property type="evidence" value="ECO:0007669"/>
    <property type="project" value="InterPro"/>
</dbReference>
<dbReference type="PROSITE" id="PS50244">
    <property type="entry name" value="S5A_REDUCTASE"/>
    <property type="match status" value="1"/>
</dbReference>
<dbReference type="InterPro" id="IPR001104">
    <property type="entry name" value="3-oxo-5_a-steroid_4-DH_C"/>
</dbReference>
<dbReference type="GO" id="GO:0006629">
    <property type="term" value="P:lipid metabolic process"/>
    <property type="evidence" value="ECO:0007669"/>
    <property type="project" value="InterPro"/>
</dbReference>
<evidence type="ECO:0000256" key="5">
    <source>
        <dbReference type="ARBA" id="ARBA00023136"/>
    </source>
</evidence>
<organism evidence="8 9">
    <name type="scientific">Malassezia cuniculi</name>
    <dbReference type="NCBI Taxonomy" id="948313"/>
    <lineage>
        <taxon>Eukaryota</taxon>
        <taxon>Fungi</taxon>
        <taxon>Dikarya</taxon>
        <taxon>Basidiomycota</taxon>
        <taxon>Ustilaginomycotina</taxon>
        <taxon>Malasseziomycetes</taxon>
        <taxon>Malasseziales</taxon>
        <taxon>Malasseziaceae</taxon>
        <taxon>Malassezia</taxon>
    </lineage>
</organism>
<dbReference type="GO" id="GO:0016020">
    <property type="term" value="C:membrane"/>
    <property type="evidence" value="ECO:0007669"/>
    <property type="project" value="UniProtKB-SubCell"/>
</dbReference>
<dbReference type="InterPro" id="IPR009846">
    <property type="entry name" value="SF3b5/RDS3-10"/>
</dbReference>
<feature type="transmembrane region" description="Helical" evidence="6">
    <location>
        <begin position="141"/>
        <end position="161"/>
    </location>
</feature>
<comment type="similarity">
    <text evidence="2">Belongs to the steroid 5-alpha reductase family.</text>
</comment>
<evidence type="ECO:0000256" key="3">
    <source>
        <dbReference type="ARBA" id="ARBA00022692"/>
    </source>
</evidence>
<feature type="transmembrane region" description="Helical" evidence="6">
    <location>
        <begin position="69"/>
        <end position="90"/>
    </location>
</feature>
<gene>
    <name evidence="8" type="ORF">MCUN1_002861</name>
</gene>
<protein>
    <recommendedName>
        <fullName evidence="7">3-oxo-5-alpha-steroid 4-dehydrogenase C-terminal domain-containing protein</fullName>
    </recommendedName>
</protein>
<feature type="transmembrane region" description="Helical" evidence="6">
    <location>
        <begin position="41"/>
        <end position="62"/>
    </location>
</feature>